<dbReference type="AlphaFoldDB" id="A0A644T571"/>
<organism evidence="2">
    <name type="scientific">bioreactor metagenome</name>
    <dbReference type="NCBI Taxonomy" id="1076179"/>
    <lineage>
        <taxon>unclassified sequences</taxon>
        <taxon>metagenomes</taxon>
        <taxon>ecological metagenomes</taxon>
    </lineage>
</organism>
<feature type="transmembrane region" description="Helical" evidence="1">
    <location>
        <begin position="203"/>
        <end position="224"/>
    </location>
</feature>
<feature type="transmembrane region" description="Helical" evidence="1">
    <location>
        <begin position="21"/>
        <end position="41"/>
    </location>
</feature>
<dbReference type="EMBL" id="VSSQ01000016">
    <property type="protein sequence ID" value="MPL62073.1"/>
    <property type="molecule type" value="Genomic_DNA"/>
</dbReference>
<protein>
    <recommendedName>
        <fullName evidence="3">Glycerophosphoryl diester phosphodiesterase membrane domain-containing protein</fullName>
    </recommendedName>
</protein>
<feature type="transmembrane region" description="Helical" evidence="1">
    <location>
        <begin position="146"/>
        <end position="174"/>
    </location>
</feature>
<evidence type="ECO:0000256" key="1">
    <source>
        <dbReference type="SAM" id="Phobius"/>
    </source>
</evidence>
<keyword evidence="1" id="KW-0812">Transmembrane</keyword>
<feature type="transmembrane region" description="Helical" evidence="1">
    <location>
        <begin position="230"/>
        <end position="255"/>
    </location>
</feature>
<dbReference type="InterPro" id="IPR025098">
    <property type="entry name" value="DUF4013"/>
</dbReference>
<name>A0A644T571_9ZZZZ</name>
<proteinExistence type="predicted"/>
<reference evidence="2" key="1">
    <citation type="submission" date="2019-08" db="EMBL/GenBank/DDBJ databases">
        <authorList>
            <person name="Kucharzyk K."/>
            <person name="Murdoch R.W."/>
            <person name="Higgins S."/>
            <person name="Loffler F."/>
        </authorList>
    </citation>
    <scope>NUCLEOTIDE SEQUENCE</scope>
</reference>
<dbReference type="Pfam" id="PF13197">
    <property type="entry name" value="DUF4013"/>
    <property type="match status" value="1"/>
</dbReference>
<keyword evidence="1" id="KW-0472">Membrane</keyword>
<accession>A0A644T571</accession>
<feature type="transmembrane region" description="Helical" evidence="1">
    <location>
        <begin position="47"/>
        <end position="68"/>
    </location>
</feature>
<feature type="transmembrane region" description="Helical" evidence="1">
    <location>
        <begin position="101"/>
        <end position="126"/>
    </location>
</feature>
<evidence type="ECO:0000313" key="2">
    <source>
        <dbReference type="EMBL" id="MPL62073.1"/>
    </source>
</evidence>
<sequence>MKIGEIFKDGLTYPSNNWKNVLILGVFTIIANIVLIIPAIGIALNSIGFTGIVLTIVSIISLIINLIIMGYSFSIIKNTVNNIDTIPEFDIGNNIVNGIKILLITIAYYIIPAIITILVAIGTGAFNNLAQLIISGGVVSNELASSLVVSFFTVMIVGIILLIIVTLIATIGIARFAEKGNMGAAFEFGEIFKTIKEIGWGNYIVWYVLLVIILFIIGFIMGMINLIPVIGIIVSLLIINPILVMFTARATGLIYNEKNS</sequence>
<gene>
    <name evidence="2" type="ORF">SDC9_07672</name>
</gene>
<evidence type="ECO:0008006" key="3">
    <source>
        <dbReference type="Google" id="ProtNLM"/>
    </source>
</evidence>
<keyword evidence="1" id="KW-1133">Transmembrane helix</keyword>
<comment type="caution">
    <text evidence="2">The sequence shown here is derived from an EMBL/GenBank/DDBJ whole genome shotgun (WGS) entry which is preliminary data.</text>
</comment>